<dbReference type="InterPro" id="IPR049697">
    <property type="entry name" value="HVO_0758-like"/>
</dbReference>
<keyword evidence="2" id="KW-1185">Reference proteome</keyword>
<protein>
    <submittedName>
        <fullName evidence="1">Formate dehydrogenase accessory protein FdhE</fullName>
    </submittedName>
</protein>
<dbReference type="EMBL" id="JAKRVX010000001">
    <property type="protein sequence ID" value="MCL9815445.1"/>
    <property type="molecule type" value="Genomic_DNA"/>
</dbReference>
<evidence type="ECO:0000313" key="1">
    <source>
        <dbReference type="EMBL" id="MCL9815445.1"/>
    </source>
</evidence>
<reference evidence="1" key="1">
    <citation type="journal article" date="2022" name="Syst. Appl. Microbiol.">
        <title>Natronocalculus amylovorans gen. nov., sp. nov., and Natranaeroarchaeum aerophilus sp. nov., dominant culturable amylolytic natronoarchaea from hypersaline soda lakes in southwestern Siberia.</title>
        <authorList>
            <person name="Sorokin D.Y."/>
            <person name="Elcheninov A.G."/>
            <person name="Khizhniak T.V."/>
            <person name="Koenen M."/>
            <person name="Bale N.J."/>
            <person name="Damste J.S.S."/>
            <person name="Kublanov I.V."/>
        </authorList>
    </citation>
    <scope>NUCLEOTIDE SEQUENCE</scope>
    <source>
        <strain evidence="1">AArc-St2</strain>
    </source>
</reference>
<comment type="caution">
    <text evidence="1">The sequence shown here is derived from an EMBL/GenBank/DDBJ whole genome shotgun (WGS) entry which is preliminary data.</text>
</comment>
<dbReference type="RefSeq" id="WP_174653010.1">
    <property type="nucleotide sequence ID" value="NZ_JAKRVX010000001.1"/>
</dbReference>
<gene>
    <name evidence="1" type="ORF">AArcSt2_00655</name>
</gene>
<dbReference type="AlphaFoldDB" id="A0AAE3FUM8"/>
<accession>A0AAE3FUM8</accession>
<sequence>MKSTRKGLRDGELFKDNYERIKCKSCDQTLKKKNDPAEVFSVRTCPDCGAEWKELR</sequence>
<evidence type="ECO:0000313" key="2">
    <source>
        <dbReference type="Proteomes" id="UP001203207"/>
    </source>
</evidence>
<organism evidence="1 2">
    <name type="scientific">Natronocalculus amylovorans</name>
    <dbReference type="NCBI Taxonomy" id="2917812"/>
    <lineage>
        <taxon>Archaea</taxon>
        <taxon>Methanobacteriati</taxon>
        <taxon>Methanobacteriota</taxon>
        <taxon>Stenosarchaea group</taxon>
        <taxon>Halobacteria</taxon>
        <taxon>Halobacteriales</taxon>
        <taxon>Haloferacaceae</taxon>
        <taxon>Natronocalculus</taxon>
    </lineage>
</organism>
<dbReference type="Proteomes" id="UP001203207">
    <property type="component" value="Unassembled WGS sequence"/>
</dbReference>
<proteinExistence type="predicted"/>
<reference evidence="1" key="2">
    <citation type="submission" date="2022-02" db="EMBL/GenBank/DDBJ databases">
        <authorList>
            <person name="Elcheninov A.G."/>
            <person name="Sorokin D.Y."/>
            <person name="Kublanov I.V."/>
        </authorList>
    </citation>
    <scope>NUCLEOTIDE SEQUENCE</scope>
    <source>
        <strain evidence="1">AArc-St2</strain>
    </source>
</reference>
<dbReference type="NCBIfam" id="NF041912">
    <property type="entry name" value="HVO_0758"/>
    <property type="match status" value="1"/>
</dbReference>
<dbReference type="Pfam" id="PF23137">
    <property type="entry name" value="HVO_0758"/>
    <property type="match status" value="1"/>
</dbReference>
<name>A0AAE3FUM8_9EURY</name>